<keyword evidence="3" id="KW-0813">Transport</keyword>
<evidence type="ECO:0000256" key="6">
    <source>
        <dbReference type="ARBA" id="ARBA00022692"/>
    </source>
</evidence>
<evidence type="ECO:0000256" key="4">
    <source>
        <dbReference type="ARBA" id="ARBA00022475"/>
    </source>
</evidence>
<evidence type="ECO:0000259" key="10">
    <source>
        <dbReference type="PROSITE" id="PS50850"/>
    </source>
</evidence>
<evidence type="ECO:0000256" key="7">
    <source>
        <dbReference type="ARBA" id="ARBA00022989"/>
    </source>
</evidence>
<feature type="transmembrane region" description="Helical" evidence="9">
    <location>
        <begin position="288"/>
        <end position="310"/>
    </location>
</feature>
<dbReference type="RefSeq" id="WP_005178072.1">
    <property type="nucleotide sequence ID" value="NZ_CAXNYR010000005.1"/>
</dbReference>
<dbReference type="InterPro" id="IPR011701">
    <property type="entry name" value="MFS"/>
</dbReference>
<dbReference type="InterPro" id="IPR036259">
    <property type="entry name" value="MFS_trans_sf"/>
</dbReference>
<dbReference type="EMBL" id="CP048654">
    <property type="protein sequence ID" value="QOW41419.1"/>
    <property type="molecule type" value="Genomic_DNA"/>
</dbReference>
<reference evidence="12 13" key="1">
    <citation type="submission" date="2020-02" db="EMBL/GenBank/DDBJ databases">
        <title>Tigecycline-resistant Acinetobacter species from pigs and migratory birds.</title>
        <authorList>
            <person name="Chen C."/>
            <person name="Sun J."/>
            <person name="Liao X.-P."/>
            <person name="Liu Y.-H."/>
        </authorList>
    </citation>
    <scope>NUCLEOTIDE SEQUENCE [LARGE SCALE GENOMIC DNA]</scope>
    <source>
        <strain evidence="12 13">C15_T</strain>
    </source>
</reference>
<feature type="transmembrane region" description="Helical" evidence="9">
    <location>
        <begin position="412"/>
        <end position="433"/>
    </location>
</feature>
<evidence type="ECO:0000256" key="8">
    <source>
        <dbReference type="ARBA" id="ARBA00023136"/>
    </source>
</evidence>
<evidence type="ECO:0000256" key="9">
    <source>
        <dbReference type="SAM" id="Phobius"/>
    </source>
</evidence>
<evidence type="ECO:0000313" key="11">
    <source>
        <dbReference type="EMBL" id="MDV4315701.1"/>
    </source>
</evidence>
<keyword evidence="4" id="KW-1003">Cell membrane</keyword>
<keyword evidence="7 9" id="KW-1133">Transmembrane helix</keyword>
<feature type="transmembrane region" description="Helical" evidence="9">
    <location>
        <begin position="116"/>
        <end position="137"/>
    </location>
</feature>
<evidence type="ECO:0000313" key="12">
    <source>
        <dbReference type="EMBL" id="QOW41419.1"/>
    </source>
</evidence>
<dbReference type="Pfam" id="PF07690">
    <property type="entry name" value="MFS_1"/>
    <property type="match status" value="1"/>
</dbReference>
<dbReference type="GeneID" id="69465902"/>
<evidence type="ECO:0000256" key="5">
    <source>
        <dbReference type="ARBA" id="ARBA00022519"/>
    </source>
</evidence>
<dbReference type="NCBIfam" id="TIGR00895">
    <property type="entry name" value="2A0115"/>
    <property type="match status" value="1"/>
</dbReference>
<feature type="domain" description="Major facilitator superfamily (MFS) profile" evidence="10">
    <location>
        <begin position="25"/>
        <end position="436"/>
    </location>
</feature>
<dbReference type="AlphaFoldDB" id="A0A2L2J2I7"/>
<evidence type="ECO:0000256" key="2">
    <source>
        <dbReference type="ARBA" id="ARBA00006508"/>
    </source>
</evidence>
<evidence type="ECO:0000256" key="1">
    <source>
        <dbReference type="ARBA" id="ARBA00004429"/>
    </source>
</evidence>
<dbReference type="Gene3D" id="1.20.1250.20">
    <property type="entry name" value="MFS general substrate transporter like domains"/>
    <property type="match status" value="1"/>
</dbReference>
<proteinExistence type="inferred from homology"/>
<feature type="transmembrane region" description="Helical" evidence="9">
    <location>
        <begin position="91"/>
        <end position="110"/>
    </location>
</feature>
<sequence>MNTTDSVNINTVVDNAKFTPFHWGVLLWCLLIIIFDGYDLVIYGVALPLLMQEWSLGAVEAGLLASTALFGMMFGAMSFGTLSDKLGRKKTIMICVAIFSGFTFLGAFASNPIEFGILRFLAGLGIGGVMPNVVALMTEYAPKRIRSTLVAVMFSGYAIGGMTSALLGAWLVADYGWKIMFYLAGTPLLLLPLLWKFLPESLMFLTKKGETEQVRTFVQKIAPEQNIAPNTQFVLNEVMAGDEAPLRALFQQGRTFSTLMFWVAFFMCLLMVYALGSWLPKLMIQAGYSLGASMLFLFALNIGGMVGAIGGGALSDRFHLKPVLTIMFTVGAIALILLGFNSPQPVLYTLIAIAGAATIGSQILLYTFVAQFYPTTVRSTGMGWASGIGRIGAIVGPVLTGALLTLNLPHQMNFMMIAIPGLIAAVAIFMVNLKVSVDGAKAKQESFANSNVKAVKSSAH</sequence>
<dbReference type="CDD" id="cd17365">
    <property type="entry name" value="MFS_PcaK_like"/>
    <property type="match status" value="1"/>
</dbReference>
<dbReference type="PROSITE" id="PS50850">
    <property type="entry name" value="MFS"/>
    <property type="match status" value="1"/>
</dbReference>
<feature type="transmembrane region" description="Helical" evidence="9">
    <location>
        <begin position="58"/>
        <end position="79"/>
    </location>
</feature>
<evidence type="ECO:0000256" key="3">
    <source>
        <dbReference type="ARBA" id="ARBA00022448"/>
    </source>
</evidence>
<dbReference type="PROSITE" id="PS00217">
    <property type="entry name" value="SUGAR_TRANSPORT_2"/>
    <property type="match status" value="1"/>
</dbReference>
<dbReference type="STRING" id="756892.GCA_001922645_02197"/>
<dbReference type="PANTHER" id="PTHR23508:SF10">
    <property type="entry name" value="CARBOXYLIC ACID TRANSPORTER PROTEIN HOMOLOG"/>
    <property type="match status" value="1"/>
</dbReference>
<comment type="subcellular location">
    <subcellularLocation>
        <location evidence="1">Cell inner membrane</location>
        <topology evidence="1">Multi-pass membrane protein</topology>
    </subcellularLocation>
</comment>
<keyword evidence="6 9" id="KW-0812">Transmembrane</keyword>
<feature type="transmembrane region" description="Helical" evidence="9">
    <location>
        <begin position="322"/>
        <end position="340"/>
    </location>
</feature>
<dbReference type="PANTHER" id="PTHR23508">
    <property type="entry name" value="CARBOXYLIC ACID TRANSPORTER PROTEIN HOMOLOG"/>
    <property type="match status" value="1"/>
</dbReference>
<gene>
    <name evidence="12" type="ORF">G0027_00290</name>
    <name evidence="11" type="ORF">MSG88_07985</name>
</gene>
<feature type="transmembrane region" description="Helical" evidence="9">
    <location>
        <begin position="149"/>
        <end position="173"/>
    </location>
</feature>
<feature type="transmembrane region" description="Helical" evidence="9">
    <location>
        <begin position="346"/>
        <end position="369"/>
    </location>
</feature>
<dbReference type="InterPro" id="IPR004746">
    <property type="entry name" value="MFS_AAHS"/>
</dbReference>
<dbReference type="EMBL" id="JAWJYY010000001">
    <property type="protein sequence ID" value="MDV4315701.1"/>
    <property type="molecule type" value="Genomic_DNA"/>
</dbReference>
<evidence type="ECO:0000313" key="13">
    <source>
        <dbReference type="Proteomes" id="UP000593812"/>
    </source>
</evidence>
<accession>A0A2L2J2I7</accession>
<dbReference type="InterPro" id="IPR020846">
    <property type="entry name" value="MFS_dom"/>
</dbReference>
<protein>
    <submittedName>
        <fullName evidence="12">Aromatic acid/H+ symport family MFS transporter</fullName>
    </submittedName>
</protein>
<reference evidence="11" key="2">
    <citation type="submission" date="2023-10" db="EMBL/GenBank/DDBJ databases">
        <authorList>
            <person name="Sykes E.M.E."/>
            <person name="Khan I.U.H."/>
            <person name="Kumar A."/>
        </authorList>
    </citation>
    <scope>NUCLEOTIDE SEQUENCE</scope>
    <source>
        <strain evidence="11">IK5</strain>
    </source>
</reference>
<dbReference type="InterPro" id="IPR005829">
    <property type="entry name" value="Sugar_transporter_CS"/>
</dbReference>
<organism evidence="12 13">
    <name type="scientific">Acinetobacter indicus</name>
    <dbReference type="NCBI Taxonomy" id="756892"/>
    <lineage>
        <taxon>Bacteria</taxon>
        <taxon>Pseudomonadati</taxon>
        <taxon>Pseudomonadota</taxon>
        <taxon>Gammaproteobacteria</taxon>
        <taxon>Moraxellales</taxon>
        <taxon>Moraxellaceae</taxon>
        <taxon>Acinetobacter</taxon>
    </lineage>
</organism>
<feature type="transmembrane region" description="Helical" evidence="9">
    <location>
        <begin position="256"/>
        <end position="276"/>
    </location>
</feature>
<comment type="similarity">
    <text evidence="2">Belongs to the major facilitator superfamily. Aromatic acid:H(+) symporter (AAHS) (TC 2.A.1.15) family.</text>
</comment>
<dbReference type="SUPFAM" id="SSF103473">
    <property type="entry name" value="MFS general substrate transporter"/>
    <property type="match status" value="1"/>
</dbReference>
<dbReference type="Proteomes" id="UP001284654">
    <property type="component" value="Unassembled WGS sequence"/>
</dbReference>
<dbReference type="KEGG" id="aid:CTZ23_07140"/>
<keyword evidence="8 9" id="KW-0472">Membrane</keyword>
<feature type="transmembrane region" description="Helical" evidence="9">
    <location>
        <begin position="25"/>
        <end position="46"/>
    </location>
</feature>
<dbReference type="GO" id="GO:0046943">
    <property type="term" value="F:carboxylic acid transmembrane transporter activity"/>
    <property type="evidence" value="ECO:0007669"/>
    <property type="project" value="TreeGrafter"/>
</dbReference>
<dbReference type="Proteomes" id="UP000593812">
    <property type="component" value="Chromosome"/>
</dbReference>
<feature type="transmembrane region" description="Helical" evidence="9">
    <location>
        <begin position="179"/>
        <end position="198"/>
    </location>
</feature>
<keyword evidence="5" id="KW-0997">Cell inner membrane</keyword>
<feature type="transmembrane region" description="Helical" evidence="9">
    <location>
        <begin position="381"/>
        <end position="406"/>
    </location>
</feature>
<name>A0A2L2J2I7_9GAMM</name>
<dbReference type="GO" id="GO:0005886">
    <property type="term" value="C:plasma membrane"/>
    <property type="evidence" value="ECO:0007669"/>
    <property type="project" value="UniProtKB-SubCell"/>
</dbReference>